<dbReference type="EMBL" id="FYEX01000002">
    <property type="protein sequence ID" value="SNC71665.1"/>
    <property type="molecule type" value="Genomic_DNA"/>
</dbReference>
<evidence type="ECO:0000256" key="6">
    <source>
        <dbReference type="SAM" id="Phobius"/>
    </source>
</evidence>
<keyword evidence="2" id="KW-1003">Cell membrane</keyword>
<proteinExistence type="predicted"/>
<keyword evidence="4 6" id="KW-1133">Transmembrane helix</keyword>
<keyword evidence="3 6" id="KW-0812">Transmembrane</keyword>
<sequence>MLLTQVLSIFGFACYAASLTLIQTEWQLSNFQSGFLASSFFIGYVLVVPFATTLTDRIDTRQIYLAGGLLASIGLFGMGYFSSDFHNAWFFLMLHGAGISATYMPGLKIISDRVTIGEITRHISFYTAFFGIGNALSYYVSGILIAQYGWRAAFLITSIGPALAGILAWLGTQRLAGEKSFFEIKFDLKDAFPLLRWKKVLETKEALGYMLGYTAHSLELFASRAWLVAFFVYAATIANPENSFPLTATVIATLINLIGVPASIIGNEMALRIGRHRWVYWVMIGSAISGISLGASLHAHWSIILILAFIHSIFIMADSATLTAGLVISVPQDIKGAAMGLHSVMGFSGGLLGPAIFGATLDISRAMGHDGWMAAYASIVVWGLIFVFYTQFSLWKVQRKS</sequence>
<feature type="transmembrane region" description="Helical" evidence="6">
    <location>
        <begin position="123"/>
        <end position="146"/>
    </location>
</feature>
<dbReference type="InterPro" id="IPR011701">
    <property type="entry name" value="MFS"/>
</dbReference>
<keyword evidence="5 6" id="KW-0472">Membrane</keyword>
<feature type="transmembrane region" description="Helical" evidence="6">
    <location>
        <begin position="32"/>
        <end position="51"/>
    </location>
</feature>
<dbReference type="Gene3D" id="1.20.1250.20">
    <property type="entry name" value="MFS general substrate transporter like domains"/>
    <property type="match status" value="1"/>
</dbReference>
<gene>
    <name evidence="8" type="ORF">SAMN06295916_1339</name>
</gene>
<dbReference type="Proteomes" id="UP000197215">
    <property type="component" value="Unassembled WGS sequence"/>
</dbReference>
<dbReference type="PANTHER" id="PTHR43124:SF3">
    <property type="entry name" value="CHLORAMPHENICOL EFFLUX PUMP RV0191"/>
    <property type="match status" value="1"/>
</dbReference>
<feature type="transmembrane region" description="Helical" evidence="6">
    <location>
        <begin position="244"/>
        <end position="266"/>
    </location>
</feature>
<dbReference type="AlphaFoldDB" id="A0A212U085"/>
<feature type="transmembrane region" description="Helical" evidence="6">
    <location>
        <begin position="340"/>
        <end position="361"/>
    </location>
</feature>
<feature type="domain" description="Major facilitator superfamily (MFS) profile" evidence="7">
    <location>
        <begin position="1"/>
        <end position="395"/>
    </location>
</feature>
<feature type="transmembrane region" description="Helical" evidence="6">
    <location>
        <begin position="220"/>
        <end position="238"/>
    </location>
</feature>
<evidence type="ECO:0000313" key="8">
    <source>
        <dbReference type="EMBL" id="SNC71665.1"/>
    </source>
</evidence>
<organism evidence="8 9">
    <name type="scientific">Polynucleobacter victoriensis</name>
    <dbReference type="NCBI Taxonomy" id="2049319"/>
    <lineage>
        <taxon>Bacteria</taxon>
        <taxon>Pseudomonadati</taxon>
        <taxon>Pseudomonadota</taxon>
        <taxon>Betaproteobacteria</taxon>
        <taxon>Burkholderiales</taxon>
        <taxon>Burkholderiaceae</taxon>
        <taxon>Polynucleobacter</taxon>
    </lineage>
</organism>
<dbReference type="PANTHER" id="PTHR43124">
    <property type="entry name" value="PURINE EFFLUX PUMP PBUE"/>
    <property type="match status" value="1"/>
</dbReference>
<evidence type="ECO:0000256" key="1">
    <source>
        <dbReference type="ARBA" id="ARBA00004651"/>
    </source>
</evidence>
<protein>
    <submittedName>
        <fullName evidence="8">Nitrate/nitrite transporter NarK</fullName>
    </submittedName>
</protein>
<dbReference type="GO" id="GO:0005886">
    <property type="term" value="C:plasma membrane"/>
    <property type="evidence" value="ECO:0007669"/>
    <property type="project" value="UniProtKB-SubCell"/>
</dbReference>
<reference evidence="8 9" key="1">
    <citation type="submission" date="2017-06" db="EMBL/GenBank/DDBJ databases">
        <authorList>
            <person name="Kim H.J."/>
            <person name="Triplett B.A."/>
        </authorList>
    </citation>
    <scope>NUCLEOTIDE SEQUENCE [LARGE SCALE GENOMIC DNA]</scope>
    <source>
        <strain evidence="8 9">MWH-VicM1</strain>
    </source>
</reference>
<keyword evidence="9" id="KW-1185">Reference proteome</keyword>
<evidence type="ECO:0000256" key="4">
    <source>
        <dbReference type="ARBA" id="ARBA00022989"/>
    </source>
</evidence>
<name>A0A212U085_9BURK</name>
<evidence type="ECO:0000256" key="3">
    <source>
        <dbReference type="ARBA" id="ARBA00022692"/>
    </source>
</evidence>
<comment type="subcellular location">
    <subcellularLocation>
        <location evidence="1">Cell membrane</location>
        <topology evidence="1">Multi-pass membrane protein</topology>
    </subcellularLocation>
</comment>
<feature type="transmembrane region" description="Helical" evidence="6">
    <location>
        <begin position="303"/>
        <end position="328"/>
    </location>
</feature>
<evidence type="ECO:0000256" key="2">
    <source>
        <dbReference type="ARBA" id="ARBA00022475"/>
    </source>
</evidence>
<evidence type="ECO:0000256" key="5">
    <source>
        <dbReference type="ARBA" id="ARBA00023136"/>
    </source>
</evidence>
<feature type="transmembrane region" description="Helical" evidence="6">
    <location>
        <begin position="152"/>
        <end position="170"/>
    </location>
</feature>
<dbReference type="SUPFAM" id="SSF103473">
    <property type="entry name" value="MFS general substrate transporter"/>
    <property type="match status" value="1"/>
</dbReference>
<feature type="transmembrane region" description="Helical" evidence="6">
    <location>
        <begin position="278"/>
        <end position="297"/>
    </location>
</feature>
<feature type="transmembrane region" description="Helical" evidence="6">
    <location>
        <begin position="373"/>
        <end position="395"/>
    </location>
</feature>
<feature type="transmembrane region" description="Helical" evidence="6">
    <location>
        <begin position="63"/>
        <end position="82"/>
    </location>
</feature>
<dbReference type="InterPro" id="IPR050189">
    <property type="entry name" value="MFS_Efflux_Transporters"/>
</dbReference>
<dbReference type="InterPro" id="IPR036259">
    <property type="entry name" value="MFS_trans_sf"/>
</dbReference>
<dbReference type="InterPro" id="IPR020846">
    <property type="entry name" value="MFS_dom"/>
</dbReference>
<dbReference type="OrthoDB" id="9781976at2"/>
<evidence type="ECO:0000313" key="9">
    <source>
        <dbReference type="Proteomes" id="UP000197215"/>
    </source>
</evidence>
<dbReference type="GO" id="GO:0022857">
    <property type="term" value="F:transmembrane transporter activity"/>
    <property type="evidence" value="ECO:0007669"/>
    <property type="project" value="InterPro"/>
</dbReference>
<dbReference type="PROSITE" id="PS50850">
    <property type="entry name" value="MFS"/>
    <property type="match status" value="1"/>
</dbReference>
<dbReference type="Pfam" id="PF07690">
    <property type="entry name" value="MFS_1"/>
    <property type="match status" value="1"/>
</dbReference>
<feature type="transmembrane region" description="Helical" evidence="6">
    <location>
        <begin position="88"/>
        <end position="111"/>
    </location>
</feature>
<accession>A0A212U085</accession>
<evidence type="ECO:0000259" key="7">
    <source>
        <dbReference type="PROSITE" id="PS50850"/>
    </source>
</evidence>